<comment type="caution">
    <text evidence="1">The sequence shown here is derived from an EMBL/GenBank/DDBJ whole genome shotgun (WGS) entry which is preliminary data.</text>
</comment>
<protein>
    <submittedName>
        <fullName evidence="1">Uncharacterized protein</fullName>
    </submittedName>
</protein>
<dbReference type="Proteomes" id="UP000827872">
    <property type="component" value="Linkage Group LG03"/>
</dbReference>
<proteinExistence type="predicted"/>
<dbReference type="EMBL" id="CM037616">
    <property type="protein sequence ID" value="KAH7992698.1"/>
    <property type="molecule type" value="Genomic_DNA"/>
</dbReference>
<sequence length="171" mass="17379">MLAGERPALVPPPCLVHPNGKALSLASSPSAAPATLHQVLGMLAEPSHVGPAIRGQPCRPGLGTSSHLGMPGREVVPGPADPTEEGSASAPRAGGSMSGAAEGTLAGERLAPAPSLCLVCPSGKASYQPVHHLQHWPRNSWTLVCQLSFPFGWAWVGALSGTQWGGSIPVP</sequence>
<evidence type="ECO:0000313" key="2">
    <source>
        <dbReference type="Proteomes" id="UP000827872"/>
    </source>
</evidence>
<accession>A0ACB8EJP4</accession>
<reference evidence="1" key="1">
    <citation type="submission" date="2021-08" db="EMBL/GenBank/DDBJ databases">
        <title>The first chromosome-level gecko genome reveals the dynamic sex chromosomes of Neotropical dwarf geckos (Sphaerodactylidae: Sphaerodactylus).</title>
        <authorList>
            <person name="Pinto B.J."/>
            <person name="Keating S.E."/>
            <person name="Gamble T."/>
        </authorList>
    </citation>
    <scope>NUCLEOTIDE SEQUENCE</scope>
    <source>
        <strain evidence="1">TG3544</strain>
    </source>
</reference>
<evidence type="ECO:0000313" key="1">
    <source>
        <dbReference type="EMBL" id="KAH7992698.1"/>
    </source>
</evidence>
<keyword evidence="2" id="KW-1185">Reference proteome</keyword>
<organism evidence="1 2">
    <name type="scientific">Sphaerodactylus townsendi</name>
    <dbReference type="NCBI Taxonomy" id="933632"/>
    <lineage>
        <taxon>Eukaryota</taxon>
        <taxon>Metazoa</taxon>
        <taxon>Chordata</taxon>
        <taxon>Craniata</taxon>
        <taxon>Vertebrata</taxon>
        <taxon>Euteleostomi</taxon>
        <taxon>Lepidosauria</taxon>
        <taxon>Squamata</taxon>
        <taxon>Bifurcata</taxon>
        <taxon>Gekkota</taxon>
        <taxon>Sphaerodactylidae</taxon>
        <taxon>Sphaerodactylus</taxon>
    </lineage>
</organism>
<gene>
    <name evidence="1" type="ORF">K3G42_026545</name>
</gene>
<name>A0ACB8EJP4_9SAUR</name>